<dbReference type="EMBL" id="ATGK01000009">
    <property type="protein sequence ID" value="EPG38445.1"/>
    <property type="molecule type" value="Genomic_DNA"/>
</dbReference>
<feature type="region of interest" description="Disordered" evidence="1">
    <location>
        <begin position="14"/>
        <end position="35"/>
    </location>
</feature>
<evidence type="ECO:0000313" key="5">
    <source>
        <dbReference type="Proteomes" id="UP000014559"/>
    </source>
</evidence>
<gene>
    <name evidence="2" type="ORF">F889_01363</name>
    <name evidence="3" type="ORF">F907_01028</name>
</gene>
<evidence type="ECO:0000256" key="1">
    <source>
        <dbReference type="SAM" id="MobiDB-lite"/>
    </source>
</evidence>
<dbReference type="Proteomes" id="UP000014559">
    <property type="component" value="Unassembled WGS sequence"/>
</dbReference>
<organism evidence="2 4">
    <name type="scientific">Acinetobacter colistiniresistens</name>
    <dbReference type="NCBI Taxonomy" id="280145"/>
    <lineage>
        <taxon>Bacteria</taxon>
        <taxon>Pseudomonadati</taxon>
        <taxon>Pseudomonadota</taxon>
        <taxon>Gammaproteobacteria</taxon>
        <taxon>Moraxellales</taxon>
        <taxon>Moraxellaceae</taxon>
        <taxon>Acinetobacter</taxon>
    </lineage>
</organism>
<proteinExistence type="predicted"/>
<keyword evidence="4" id="KW-1185">Reference proteome</keyword>
<name>N9QYF6_9GAMM</name>
<protein>
    <submittedName>
        <fullName evidence="2">Uncharacterized protein</fullName>
    </submittedName>
</protein>
<dbReference type="EMBL" id="APRZ01000012">
    <property type="protein sequence ID" value="ENX35071.1"/>
    <property type="molecule type" value="Genomic_DNA"/>
</dbReference>
<sequence length="35" mass="3888">MSVLCMVQHRKSNLDGLSPQNHPSSRGLIVIQKRG</sequence>
<accession>N9QYF6</accession>
<reference evidence="3 5" key="2">
    <citation type="submission" date="2013-06" db="EMBL/GenBank/DDBJ databases">
        <title>The Genome Sequence of Acinetobacter sp. NIPH 2036.</title>
        <authorList>
            <consortium name="The Broad Institute Genome Sequencing Platform"/>
            <consortium name="The Broad Institute Genome Sequencing Center for Infectious Disease"/>
            <person name="Cerqueira G."/>
            <person name="Feldgarden M."/>
            <person name="Courvalin P."/>
            <person name="Perichon B."/>
            <person name="Grillot-Courvalin C."/>
            <person name="Clermont D."/>
            <person name="Rocha E."/>
            <person name="Yoon E.-J."/>
            <person name="Nemec A."/>
            <person name="Young S.K."/>
            <person name="Zeng Q."/>
            <person name="Gargeya S."/>
            <person name="Fitzgerald M."/>
            <person name="Abouelleil A."/>
            <person name="Alvarado L."/>
            <person name="Berlin A.M."/>
            <person name="Chapman S.B."/>
            <person name="Dewar J."/>
            <person name="Goldberg J."/>
            <person name="Griggs A."/>
            <person name="Gujja S."/>
            <person name="Hansen M."/>
            <person name="Howarth C."/>
            <person name="Imamovic A."/>
            <person name="Larimer J."/>
            <person name="McCowan C."/>
            <person name="Murphy C."/>
            <person name="Pearson M."/>
            <person name="Priest M."/>
            <person name="Roberts A."/>
            <person name="Saif S."/>
            <person name="Shea T."/>
            <person name="Sykes S."/>
            <person name="Wortman J."/>
            <person name="Nusbaum C."/>
            <person name="Birren B."/>
        </authorList>
    </citation>
    <scope>NUCLEOTIDE SEQUENCE [LARGE SCALE GENOMIC DNA]</scope>
    <source>
        <strain evidence="3 5">NIPH 2036</strain>
    </source>
</reference>
<dbReference type="AlphaFoldDB" id="N9QYF6"/>
<evidence type="ECO:0000313" key="4">
    <source>
        <dbReference type="Proteomes" id="UP000013009"/>
    </source>
</evidence>
<dbReference type="Proteomes" id="UP000013009">
    <property type="component" value="Unassembled WGS sequence"/>
</dbReference>
<accession>S3TRZ5</accession>
<evidence type="ECO:0000313" key="2">
    <source>
        <dbReference type="EMBL" id="ENX35071.1"/>
    </source>
</evidence>
<reference evidence="2 4" key="1">
    <citation type="submission" date="2013-02" db="EMBL/GenBank/DDBJ databases">
        <title>The Genome Sequence of Acinetobacter sp. NIPH 1859.</title>
        <authorList>
            <consortium name="The Broad Institute Genome Sequencing Platform"/>
            <consortium name="The Broad Institute Genome Sequencing Center for Infectious Disease"/>
            <person name="Cerqueira G."/>
            <person name="Feldgarden M."/>
            <person name="Courvalin P."/>
            <person name="Perichon B."/>
            <person name="Grillot-Courvalin C."/>
            <person name="Clermont D."/>
            <person name="Rocha E."/>
            <person name="Yoon E.-J."/>
            <person name="Nemec A."/>
            <person name="Walker B."/>
            <person name="Young S.K."/>
            <person name="Zeng Q."/>
            <person name="Gargeya S."/>
            <person name="Fitzgerald M."/>
            <person name="Haas B."/>
            <person name="Abouelleil A."/>
            <person name="Alvarado L."/>
            <person name="Arachchi H.M."/>
            <person name="Berlin A.M."/>
            <person name="Chapman S.B."/>
            <person name="Dewar J."/>
            <person name="Goldberg J."/>
            <person name="Griggs A."/>
            <person name="Gujja S."/>
            <person name="Hansen M."/>
            <person name="Howarth C."/>
            <person name="Imamovic A."/>
            <person name="Larimer J."/>
            <person name="McCowan C."/>
            <person name="Murphy C."/>
            <person name="Neiman D."/>
            <person name="Pearson M."/>
            <person name="Priest M."/>
            <person name="Roberts A."/>
            <person name="Saif S."/>
            <person name="Shea T."/>
            <person name="Sisk P."/>
            <person name="Sykes S."/>
            <person name="Wortman J."/>
            <person name="Nusbaum C."/>
            <person name="Birren B."/>
        </authorList>
    </citation>
    <scope>NUCLEOTIDE SEQUENCE [LARGE SCALE GENOMIC DNA]</scope>
    <source>
        <strain evidence="2 4">NIPH 1859</strain>
    </source>
</reference>
<dbReference type="HOGENOM" id="CLU_3362724_0_0_6"/>
<evidence type="ECO:0000313" key="3">
    <source>
        <dbReference type="EMBL" id="EPG38445.1"/>
    </source>
</evidence>
<comment type="caution">
    <text evidence="2">The sequence shown here is derived from an EMBL/GenBank/DDBJ whole genome shotgun (WGS) entry which is preliminary data.</text>
</comment>